<sequence length="109" mass="12133">MPAASPFPAHHGGTSPWGPHPLVLSWERHSHSSGPTHWNPPRNCVASSSEPMSSSTSTRLHSSKQQVDVALESTCYKCCKRFTCMLQMSYGCCKTRLRCCICCDCKRLF</sequence>
<dbReference type="Gramene" id="OQU83105">
    <property type="protein sequence ID" value="OQU83105"/>
    <property type="gene ID" value="SORBI_3005G077633"/>
</dbReference>
<reference evidence="2" key="2">
    <citation type="submission" date="2017-02" db="EMBL/GenBank/DDBJ databases">
        <title>WGS assembly of Sorghum bicolor.</title>
        <authorList>
            <person name="Paterson A."/>
            <person name="Mullet J."/>
            <person name="Bowers J."/>
            <person name="Bruggmann R."/>
            <person name="Dubchak I."/>
            <person name="Grimwood J."/>
            <person name="Gundlach H."/>
            <person name="Haberer G."/>
            <person name="Hellsten U."/>
            <person name="Mitros T."/>
            <person name="Poliakov A."/>
            <person name="Schmutz J."/>
            <person name="Spannagl M."/>
            <person name="Tang H."/>
            <person name="Wang X."/>
            <person name="Wicker T."/>
            <person name="Bharti A."/>
            <person name="Chapman J."/>
            <person name="Feltus F."/>
            <person name="Gowik U."/>
            <person name="Grigoriev I."/>
            <person name="Lyons E."/>
            <person name="Maher C."/>
            <person name="Martis M."/>
            <person name="Narechania A."/>
            <person name="Otillar R."/>
            <person name="Penning B."/>
            <person name="Salamov A."/>
            <person name="Wang Y."/>
            <person name="Zhang L."/>
            <person name="Carpita N."/>
            <person name="Freeling M."/>
            <person name="Gingle A."/>
            <person name="Hash C."/>
            <person name="Keller B."/>
            <person name="Klein P."/>
            <person name="Kresovich S."/>
            <person name="Mccann M."/>
            <person name="Ming R."/>
            <person name="Peterson D."/>
            <person name="Rahman M."/>
            <person name="Ware D."/>
            <person name="Westhoff P."/>
            <person name="Mayer K."/>
            <person name="Messing J."/>
            <person name="Sims D."/>
            <person name="Jenkins J."/>
            <person name="Shu S."/>
            <person name="Rokhsar D."/>
        </authorList>
    </citation>
    <scope>NUCLEOTIDE SEQUENCE</scope>
</reference>
<gene>
    <name evidence="2" type="ORF">SORBI_3005G077633</name>
</gene>
<protein>
    <submittedName>
        <fullName evidence="2">Uncharacterized protein</fullName>
    </submittedName>
</protein>
<keyword evidence="3" id="KW-1185">Reference proteome</keyword>
<organism evidence="2 3">
    <name type="scientific">Sorghum bicolor</name>
    <name type="common">Sorghum</name>
    <name type="synonym">Sorghum vulgare</name>
    <dbReference type="NCBI Taxonomy" id="4558"/>
    <lineage>
        <taxon>Eukaryota</taxon>
        <taxon>Viridiplantae</taxon>
        <taxon>Streptophyta</taxon>
        <taxon>Embryophyta</taxon>
        <taxon>Tracheophyta</taxon>
        <taxon>Spermatophyta</taxon>
        <taxon>Magnoliopsida</taxon>
        <taxon>Liliopsida</taxon>
        <taxon>Poales</taxon>
        <taxon>Poaceae</taxon>
        <taxon>PACMAD clade</taxon>
        <taxon>Panicoideae</taxon>
        <taxon>Andropogonodae</taxon>
        <taxon>Andropogoneae</taxon>
        <taxon>Sorghinae</taxon>
        <taxon>Sorghum</taxon>
    </lineage>
</organism>
<name>A0A1Z5RI44_SORBI</name>
<proteinExistence type="predicted"/>
<feature type="region of interest" description="Disordered" evidence="1">
    <location>
        <begin position="28"/>
        <end position="64"/>
    </location>
</feature>
<dbReference type="Proteomes" id="UP000000768">
    <property type="component" value="Chromosome 5"/>
</dbReference>
<feature type="compositionally biased region" description="Low complexity" evidence="1">
    <location>
        <begin position="47"/>
        <end position="60"/>
    </location>
</feature>
<reference evidence="3" key="3">
    <citation type="journal article" date="2018" name="Plant J.">
        <title>The Sorghum bicolor reference genome: improved assembly, gene annotations, a transcriptome atlas, and signatures of genome organization.</title>
        <authorList>
            <person name="McCormick R.F."/>
            <person name="Truong S.K."/>
            <person name="Sreedasyam A."/>
            <person name="Jenkins J."/>
            <person name="Shu S."/>
            <person name="Sims D."/>
            <person name="Kennedy M."/>
            <person name="Amirebrahimi M."/>
            <person name="Weers B.D."/>
            <person name="McKinley B."/>
            <person name="Mattison A."/>
            <person name="Morishige D.T."/>
            <person name="Grimwood J."/>
            <person name="Schmutz J."/>
            <person name="Mullet J.E."/>
        </authorList>
    </citation>
    <scope>NUCLEOTIDE SEQUENCE [LARGE SCALE GENOMIC DNA]</scope>
    <source>
        <strain evidence="3">cv. BTx623</strain>
    </source>
</reference>
<evidence type="ECO:0000256" key="1">
    <source>
        <dbReference type="SAM" id="MobiDB-lite"/>
    </source>
</evidence>
<reference evidence="2 3" key="1">
    <citation type="journal article" date="2009" name="Nature">
        <title>The Sorghum bicolor genome and the diversification of grasses.</title>
        <authorList>
            <person name="Paterson A.H."/>
            <person name="Bowers J.E."/>
            <person name="Bruggmann R."/>
            <person name="Dubchak I."/>
            <person name="Grimwood J."/>
            <person name="Gundlach H."/>
            <person name="Haberer G."/>
            <person name="Hellsten U."/>
            <person name="Mitros T."/>
            <person name="Poliakov A."/>
            <person name="Schmutz J."/>
            <person name="Spannagl M."/>
            <person name="Tang H."/>
            <person name="Wang X."/>
            <person name="Wicker T."/>
            <person name="Bharti A.K."/>
            <person name="Chapman J."/>
            <person name="Feltus F.A."/>
            <person name="Gowik U."/>
            <person name="Grigoriev I.V."/>
            <person name="Lyons E."/>
            <person name="Maher C.A."/>
            <person name="Martis M."/>
            <person name="Narechania A."/>
            <person name="Otillar R.P."/>
            <person name="Penning B.W."/>
            <person name="Salamov A.A."/>
            <person name="Wang Y."/>
            <person name="Zhang L."/>
            <person name="Carpita N.C."/>
            <person name="Freeling M."/>
            <person name="Gingle A.R."/>
            <person name="Hash C.T."/>
            <person name="Keller B."/>
            <person name="Klein P."/>
            <person name="Kresovich S."/>
            <person name="McCann M.C."/>
            <person name="Ming R."/>
            <person name="Peterson D.G."/>
            <person name="Mehboob-ur-Rahman"/>
            <person name="Ware D."/>
            <person name="Westhoff P."/>
            <person name="Mayer K.F."/>
            <person name="Messing J."/>
            <person name="Rokhsar D.S."/>
        </authorList>
    </citation>
    <scope>NUCLEOTIDE SEQUENCE [LARGE SCALE GENOMIC DNA]</scope>
    <source>
        <strain evidence="3">cv. BTx623</strain>
    </source>
</reference>
<evidence type="ECO:0000313" key="3">
    <source>
        <dbReference type="Proteomes" id="UP000000768"/>
    </source>
</evidence>
<evidence type="ECO:0000313" key="2">
    <source>
        <dbReference type="EMBL" id="OQU83105.1"/>
    </source>
</evidence>
<dbReference type="Gramene" id="OQU83104">
    <property type="protein sequence ID" value="OQU83104"/>
    <property type="gene ID" value="SORBI_3005G077633"/>
</dbReference>
<dbReference type="InParanoid" id="A0A1Z5RI44"/>
<dbReference type="AlphaFoldDB" id="A0A1Z5RI44"/>
<dbReference type="EMBL" id="CM000764">
    <property type="protein sequence ID" value="OQU83104.1"/>
    <property type="molecule type" value="Genomic_DNA"/>
</dbReference>
<dbReference type="EMBL" id="CM000764">
    <property type="protein sequence ID" value="OQU83105.1"/>
    <property type="molecule type" value="Genomic_DNA"/>
</dbReference>
<accession>A0A1Z5RI44</accession>